<dbReference type="CDD" id="cd16917">
    <property type="entry name" value="HATPase_UhpB-NarQ-NarX-like"/>
    <property type="match status" value="1"/>
</dbReference>
<dbReference type="SMART" id="SM00387">
    <property type="entry name" value="HATPase_c"/>
    <property type="match status" value="1"/>
</dbReference>
<accession>B1Y742</accession>
<evidence type="ECO:0000313" key="9">
    <source>
        <dbReference type="Proteomes" id="UP000001693"/>
    </source>
</evidence>
<dbReference type="PANTHER" id="PTHR24421">
    <property type="entry name" value="NITRATE/NITRITE SENSOR PROTEIN NARX-RELATED"/>
    <property type="match status" value="1"/>
</dbReference>
<evidence type="ECO:0000256" key="5">
    <source>
        <dbReference type="SAM" id="MobiDB-lite"/>
    </source>
</evidence>
<dbReference type="AlphaFoldDB" id="B1Y742"/>
<dbReference type="InterPro" id="IPR011712">
    <property type="entry name" value="Sig_transdc_His_kin_sub3_dim/P"/>
</dbReference>
<evidence type="ECO:0000259" key="6">
    <source>
        <dbReference type="PROSITE" id="PS50109"/>
    </source>
</evidence>
<dbReference type="InterPro" id="IPR036890">
    <property type="entry name" value="HATPase_C_sf"/>
</dbReference>
<dbReference type="RefSeq" id="WP_012346431.1">
    <property type="nucleotide sequence ID" value="NC_010524.1"/>
</dbReference>
<feature type="compositionally biased region" description="Basic and acidic residues" evidence="5">
    <location>
        <begin position="368"/>
        <end position="384"/>
    </location>
</feature>
<dbReference type="Pfam" id="PF02518">
    <property type="entry name" value="HATPase_c"/>
    <property type="match status" value="1"/>
</dbReference>
<dbReference type="KEGG" id="lch:Lcho_1401"/>
<feature type="modified residue" description="4-aspartylphosphate" evidence="4">
    <location>
        <position position="57"/>
    </location>
</feature>
<gene>
    <name evidence="8" type="ordered locus">Lcho_1401</name>
</gene>
<dbReference type="Gene3D" id="3.40.50.2300">
    <property type="match status" value="1"/>
</dbReference>
<dbReference type="PROSITE" id="PS50110">
    <property type="entry name" value="RESPONSE_REGULATORY"/>
    <property type="match status" value="1"/>
</dbReference>
<dbReference type="Pfam" id="PF00072">
    <property type="entry name" value="Response_reg"/>
    <property type="match status" value="1"/>
</dbReference>
<protein>
    <submittedName>
        <fullName evidence="8">Response regulator receiver sensor signal transduction histidine kinase</fullName>
    </submittedName>
</protein>
<keyword evidence="4" id="KW-0597">Phosphoprotein</keyword>
<dbReference type="STRING" id="395495.Lcho_1401"/>
<evidence type="ECO:0000256" key="3">
    <source>
        <dbReference type="ARBA" id="ARBA00023012"/>
    </source>
</evidence>
<proteinExistence type="predicted"/>
<dbReference type="GO" id="GO:0046983">
    <property type="term" value="F:protein dimerization activity"/>
    <property type="evidence" value="ECO:0007669"/>
    <property type="project" value="InterPro"/>
</dbReference>
<dbReference type="eggNOG" id="COG3437">
    <property type="taxonomic scope" value="Bacteria"/>
</dbReference>
<keyword evidence="9" id="KW-1185">Reference proteome</keyword>
<dbReference type="SUPFAM" id="SSF52172">
    <property type="entry name" value="CheY-like"/>
    <property type="match status" value="1"/>
</dbReference>
<dbReference type="InterPro" id="IPR003594">
    <property type="entry name" value="HATPase_dom"/>
</dbReference>
<feature type="domain" description="Response regulatory" evidence="7">
    <location>
        <begin position="8"/>
        <end position="125"/>
    </location>
</feature>
<dbReference type="OrthoDB" id="9812260at2"/>
<dbReference type="PROSITE" id="PS50109">
    <property type="entry name" value="HIS_KIN"/>
    <property type="match status" value="1"/>
</dbReference>
<dbReference type="GO" id="GO:0016020">
    <property type="term" value="C:membrane"/>
    <property type="evidence" value="ECO:0007669"/>
    <property type="project" value="InterPro"/>
</dbReference>
<dbReference type="Pfam" id="PF07730">
    <property type="entry name" value="HisKA_3"/>
    <property type="match status" value="1"/>
</dbReference>
<dbReference type="GO" id="GO:0000155">
    <property type="term" value="F:phosphorelay sensor kinase activity"/>
    <property type="evidence" value="ECO:0007669"/>
    <property type="project" value="InterPro"/>
</dbReference>
<dbReference type="Gene3D" id="3.30.565.10">
    <property type="entry name" value="Histidine kinase-like ATPase, C-terminal domain"/>
    <property type="match status" value="1"/>
</dbReference>
<dbReference type="PANTHER" id="PTHR24421:SF59">
    <property type="entry name" value="OXYGEN SENSOR HISTIDINE KINASE NREB"/>
    <property type="match status" value="1"/>
</dbReference>
<evidence type="ECO:0000256" key="1">
    <source>
        <dbReference type="ARBA" id="ARBA00022679"/>
    </source>
</evidence>
<sequence>MPTADKANILLVDDEPENLSALRVLLDGADRHLLLAHDADAALRCASEHDLALILLDVCMPGTDGFESAQMLRRNERSRLAPIIFLATSADDLASISRGYEVGAVDYLVKPLLPEVLRSKVSVFVDLHRKNTELRHEVAVRRSAERQVRESEARLHALTSHFITMREKERTAIAREIHDELGQVLTVLKMDIAWLARHPDDARLRVKTDAMSRLIDDTIRSVRKISAGLRPEVLDDMGLVSAIAWQTTEFQKRTGVRCRSALPPETEVFDKDLSNTLFRIFQEILTNVARHAHATRLDVELRQAGDRLVLKVADNGVGIVVQEANAPTTLGLLGMHERALRLGGTVAIDGEPGAGTRVRVSIPIPGSQREHGRESRSERAEGLP</sequence>
<feature type="domain" description="Histidine kinase" evidence="6">
    <location>
        <begin position="172"/>
        <end position="366"/>
    </location>
</feature>
<dbReference type="InterPro" id="IPR001789">
    <property type="entry name" value="Sig_transdc_resp-reg_receiver"/>
</dbReference>
<keyword evidence="3" id="KW-0902">Two-component regulatory system</keyword>
<feature type="region of interest" description="Disordered" evidence="5">
    <location>
        <begin position="363"/>
        <end position="384"/>
    </location>
</feature>
<keyword evidence="1" id="KW-0808">Transferase</keyword>
<dbReference type="HOGENOM" id="CLU_000445_114_72_4"/>
<dbReference type="Proteomes" id="UP000001693">
    <property type="component" value="Chromosome"/>
</dbReference>
<dbReference type="Gene3D" id="1.20.5.1930">
    <property type="match status" value="1"/>
</dbReference>
<keyword evidence="2 8" id="KW-0418">Kinase</keyword>
<dbReference type="InterPro" id="IPR005467">
    <property type="entry name" value="His_kinase_dom"/>
</dbReference>
<dbReference type="InterPro" id="IPR011006">
    <property type="entry name" value="CheY-like_superfamily"/>
</dbReference>
<dbReference type="SMART" id="SM00448">
    <property type="entry name" value="REC"/>
    <property type="match status" value="1"/>
</dbReference>
<dbReference type="SUPFAM" id="SSF55874">
    <property type="entry name" value="ATPase domain of HSP90 chaperone/DNA topoisomerase II/histidine kinase"/>
    <property type="match status" value="1"/>
</dbReference>
<evidence type="ECO:0000256" key="2">
    <source>
        <dbReference type="ARBA" id="ARBA00022777"/>
    </source>
</evidence>
<evidence type="ECO:0000259" key="7">
    <source>
        <dbReference type="PROSITE" id="PS50110"/>
    </source>
</evidence>
<dbReference type="eggNOG" id="COG4585">
    <property type="taxonomic scope" value="Bacteria"/>
</dbReference>
<organism evidence="8 9">
    <name type="scientific">Leptothrix cholodnii (strain ATCC 51168 / LMG 8142 / SP-6)</name>
    <name type="common">Leptothrix discophora (strain SP-6)</name>
    <dbReference type="NCBI Taxonomy" id="395495"/>
    <lineage>
        <taxon>Bacteria</taxon>
        <taxon>Pseudomonadati</taxon>
        <taxon>Pseudomonadota</taxon>
        <taxon>Betaproteobacteria</taxon>
        <taxon>Burkholderiales</taxon>
        <taxon>Sphaerotilaceae</taxon>
        <taxon>Leptothrix</taxon>
    </lineage>
</organism>
<name>B1Y742_LEPCP</name>
<evidence type="ECO:0000256" key="4">
    <source>
        <dbReference type="PROSITE-ProRule" id="PRU00169"/>
    </source>
</evidence>
<dbReference type="InterPro" id="IPR050482">
    <property type="entry name" value="Sensor_HK_TwoCompSys"/>
</dbReference>
<evidence type="ECO:0000313" key="8">
    <source>
        <dbReference type="EMBL" id="ACB33669.1"/>
    </source>
</evidence>
<dbReference type="EMBL" id="CP001013">
    <property type="protein sequence ID" value="ACB33669.1"/>
    <property type="molecule type" value="Genomic_DNA"/>
</dbReference>
<reference evidence="8 9" key="1">
    <citation type="submission" date="2008-03" db="EMBL/GenBank/DDBJ databases">
        <title>Complete sequence of Leptothrix cholodnii SP-6.</title>
        <authorList>
            <consortium name="US DOE Joint Genome Institute"/>
            <person name="Copeland A."/>
            <person name="Lucas S."/>
            <person name="Lapidus A."/>
            <person name="Glavina del Rio T."/>
            <person name="Dalin E."/>
            <person name="Tice H."/>
            <person name="Bruce D."/>
            <person name="Goodwin L."/>
            <person name="Pitluck S."/>
            <person name="Chertkov O."/>
            <person name="Brettin T."/>
            <person name="Detter J.C."/>
            <person name="Han C."/>
            <person name="Kuske C.R."/>
            <person name="Schmutz J."/>
            <person name="Larimer F."/>
            <person name="Land M."/>
            <person name="Hauser L."/>
            <person name="Kyrpides N."/>
            <person name="Lykidis A."/>
            <person name="Emerson D."/>
            <person name="Richardson P."/>
        </authorList>
    </citation>
    <scope>NUCLEOTIDE SEQUENCE [LARGE SCALE GENOMIC DNA]</scope>
    <source>
        <strain evidence="9">ATCC 51168 / LMG 8142 / SP-6</strain>
    </source>
</reference>